<dbReference type="FunFam" id="3.40.50.620:FF:000037">
    <property type="entry name" value="Glutamine--tRNA ligase cytoplasmic"/>
    <property type="match status" value="1"/>
</dbReference>
<evidence type="ECO:0000256" key="1">
    <source>
        <dbReference type="ARBA" id="ARBA00022490"/>
    </source>
</evidence>
<dbReference type="InterPro" id="IPR020058">
    <property type="entry name" value="Glu/Gln-tRNA-synth_Ib_cat-dom"/>
</dbReference>
<keyword evidence="6 10" id="KW-0030">Aminoacyl-tRNA synthetase</keyword>
<feature type="domain" description="tRNA synthetases class I (E and Q) anti-codon binding" evidence="9">
    <location>
        <begin position="468"/>
        <end position="544"/>
    </location>
</feature>
<evidence type="ECO:0000256" key="2">
    <source>
        <dbReference type="ARBA" id="ARBA00022598"/>
    </source>
</evidence>
<evidence type="ECO:0000259" key="9">
    <source>
        <dbReference type="Pfam" id="PF20974"/>
    </source>
</evidence>
<dbReference type="GO" id="GO:0005524">
    <property type="term" value="F:ATP binding"/>
    <property type="evidence" value="ECO:0007669"/>
    <property type="project" value="UniProtKB-KW"/>
</dbReference>
<dbReference type="NCBIfam" id="NF011291">
    <property type="entry name" value="PRK14703.1"/>
    <property type="match status" value="1"/>
</dbReference>
<dbReference type="SUPFAM" id="SSF52374">
    <property type="entry name" value="Nucleotidylyl transferase"/>
    <property type="match status" value="1"/>
</dbReference>
<organism evidence="10">
    <name type="scientific">hydrothermal vent metagenome</name>
    <dbReference type="NCBI Taxonomy" id="652676"/>
    <lineage>
        <taxon>unclassified sequences</taxon>
        <taxon>metagenomes</taxon>
        <taxon>ecological metagenomes</taxon>
    </lineage>
</organism>
<accession>A0A3B0UUQ3</accession>
<dbReference type="GO" id="GO:0004819">
    <property type="term" value="F:glutamine-tRNA ligase activity"/>
    <property type="evidence" value="ECO:0007669"/>
    <property type="project" value="UniProtKB-EC"/>
</dbReference>
<dbReference type="Gene3D" id="3.40.50.620">
    <property type="entry name" value="HUPs"/>
    <property type="match status" value="1"/>
</dbReference>
<keyword evidence="1" id="KW-0963">Cytoplasm</keyword>
<dbReference type="InterPro" id="IPR011035">
    <property type="entry name" value="Ribosomal_bL25/Gln-tRNA_synth"/>
</dbReference>
<name>A0A3B0UUQ3_9ZZZZ</name>
<evidence type="ECO:0000313" key="10">
    <source>
        <dbReference type="EMBL" id="VAW30112.1"/>
    </source>
</evidence>
<feature type="domain" description="Glutamyl/glutaminyl-tRNA synthetase class Ib catalytic" evidence="7">
    <location>
        <begin position="37"/>
        <end position="346"/>
    </location>
</feature>
<dbReference type="EC" id="6.1.1.18" evidence="10"/>
<dbReference type="InterPro" id="IPR014729">
    <property type="entry name" value="Rossmann-like_a/b/a_fold"/>
</dbReference>
<evidence type="ECO:0000256" key="3">
    <source>
        <dbReference type="ARBA" id="ARBA00022741"/>
    </source>
</evidence>
<protein>
    <submittedName>
        <fullName evidence="10">Glutaminyl-tRNA synthetase</fullName>
        <ecNumber evidence="10">6.1.1.18</ecNumber>
    </submittedName>
</protein>
<evidence type="ECO:0000259" key="7">
    <source>
        <dbReference type="Pfam" id="PF00749"/>
    </source>
</evidence>
<dbReference type="NCBIfam" id="TIGR00440">
    <property type="entry name" value="glnS"/>
    <property type="match status" value="1"/>
</dbReference>
<feature type="domain" description="Glutamyl/glutaminyl-tRNA synthetase class Ib anti-codon binding" evidence="8">
    <location>
        <begin position="349"/>
        <end position="450"/>
    </location>
</feature>
<proteinExistence type="inferred from homology"/>
<dbReference type="GO" id="GO:0006425">
    <property type="term" value="P:glutaminyl-tRNA aminoacylation"/>
    <property type="evidence" value="ECO:0007669"/>
    <property type="project" value="InterPro"/>
</dbReference>
<reference evidence="10" key="1">
    <citation type="submission" date="2018-06" db="EMBL/GenBank/DDBJ databases">
        <authorList>
            <person name="Zhirakovskaya E."/>
        </authorList>
    </citation>
    <scope>NUCLEOTIDE SEQUENCE</scope>
</reference>
<dbReference type="EMBL" id="UOEU01000026">
    <property type="protein sequence ID" value="VAW30112.1"/>
    <property type="molecule type" value="Genomic_DNA"/>
</dbReference>
<dbReference type="AlphaFoldDB" id="A0A3B0UUQ3"/>
<dbReference type="InterPro" id="IPR050132">
    <property type="entry name" value="Gln/Glu-tRNA_Ligase"/>
</dbReference>
<sequence length="568" mass="65341">MSKIVDPKSEAASSDMPSDFIRSAIAEDNANGRFQGKVHTRFPPEPNGYLHIGHANAIHTDFQIAADFGGKCNLRFDDTNPTKEETEYVEGILNDIRWLGYDWEDRLYYASDYFPQLYEWAVQLIKDGKAYVDDLSQEEMRAYRGTLTEPGKNSPYRDRSIEENLDLFERMKNGEFEEGSCVLRAKIDMGSPIINMRDPTMYRILKTPHWRTGDSWSIYPMYDWAHGQSDSIEGVTHSFCSLEYVNHRPLYDWFLDQLGIFHPQQIEFGRLSVSHTLTSKRKLLRLVQGGFVNGWDDPRMPTLAGLRRRGYPPEAIRNFQDMVGMARANRTADLAMLEHAVRDVLNQESPRAMAVLRPLPVTVTNYPEDQVEWFDIPTYPQDKSNISTRQVPFSRNLFIEQSDYMENAPRKFYRLSEGREVRFLGAYLLTLEETIKDEDGNVIELRCTYDPESRGGNAPDGRKVRGSIHWVSAQHAISAELRLYDVLFNRANPEEVDEEGQDFLSNINPNSVELLTDAKLEPSLAFAEAGDRFQFMRQGYYAADPDGTQERPVFNLTVALRDSWAKKK</sequence>
<evidence type="ECO:0000256" key="6">
    <source>
        <dbReference type="ARBA" id="ARBA00023146"/>
    </source>
</evidence>
<dbReference type="InterPro" id="IPR022861">
    <property type="entry name" value="Gln_tRNA_ligase_bac"/>
</dbReference>
<evidence type="ECO:0000256" key="5">
    <source>
        <dbReference type="ARBA" id="ARBA00022917"/>
    </source>
</evidence>
<dbReference type="InterPro" id="IPR004514">
    <property type="entry name" value="Gln-tRNA-synth"/>
</dbReference>
<dbReference type="InterPro" id="IPR020056">
    <property type="entry name" value="Rbsml_bL25/Gln-tRNA_synth_N"/>
</dbReference>
<evidence type="ECO:0000259" key="8">
    <source>
        <dbReference type="Pfam" id="PF03950"/>
    </source>
</evidence>
<keyword evidence="2 10" id="KW-0436">Ligase</keyword>
<keyword evidence="5" id="KW-0648">Protein biosynthesis</keyword>
<dbReference type="HAMAP" id="MF_00126">
    <property type="entry name" value="Gln_tRNA_synth"/>
    <property type="match status" value="1"/>
</dbReference>
<dbReference type="SUPFAM" id="SSF50715">
    <property type="entry name" value="Ribosomal protein L25-like"/>
    <property type="match status" value="1"/>
</dbReference>
<dbReference type="InterPro" id="IPR020059">
    <property type="entry name" value="Glu/Gln-tRNA-synth_Ib_codon-bd"/>
</dbReference>
<dbReference type="Pfam" id="PF00749">
    <property type="entry name" value="tRNA-synt_1c"/>
    <property type="match status" value="1"/>
</dbReference>
<dbReference type="InterPro" id="IPR049437">
    <property type="entry name" value="tRNA-synt_1c_C2"/>
</dbReference>
<dbReference type="Gene3D" id="2.40.240.10">
    <property type="entry name" value="Ribosomal Protein L25, Chain P"/>
    <property type="match status" value="2"/>
</dbReference>
<gene>
    <name evidence="10" type="ORF">MNBD_CHLOROFLEXI01-2529</name>
</gene>
<dbReference type="PANTHER" id="PTHR43097">
    <property type="entry name" value="GLUTAMINE-TRNA LIGASE"/>
    <property type="match status" value="1"/>
</dbReference>
<dbReference type="PRINTS" id="PR00987">
    <property type="entry name" value="TRNASYNTHGLU"/>
</dbReference>
<dbReference type="Pfam" id="PF20974">
    <property type="entry name" value="tRNA-synt_1c_C2"/>
    <property type="match status" value="1"/>
</dbReference>
<keyword evidence="4" id="KW-0067">ATP-binding</keyword>
<keyword evidence="3" id="KW-0547">Nucleotide-binding</keyword>
<dbReference type="InterPro" id="IPR000924">
    <property type="entry name" value="Glu/Gln-tRNA-synth"/>
</dbReference>
<dbReference type="PANTHER" id="PTHR43097:SF5">
    <property type="entry name" value="GLUTAMATE--TRNA LIGASE"/>
    <property type="match status" value="1"/>
</dbReference>
<evidence type="ECO:0000256" key="4">
    <source>
        <dbReference type="ARBA" id="ARBA00022840"/>
    </source>
</evidence>
<dbReference type="GO" id="GO:0005829">
    <property type="term" value="C:cytosol"/>
    <property type="evidence" value="ECO:0007669"/>
    <property type="project" value="TreeGrafter"/>
</dbReference>
<dbReference type="Pfam" id="PF03950">
    <property type="entry name" value="tRNA-synt_1c_C"/>
    <property type="match status" value="1"/>
</dbReference>